<dbReference type="GO" id="GO:0030424">
    <property type="term" value="C:axon"/>
    <property type="evidence" value="ECO:0007669"/>
    <property type="project" value="TreeGrafter"/>
</dbReference>
<evidence type="ECO:0000256" key="8">
    <source>
        <dbReference type="ARBA" id="ARBA00023136"/>
    </source>
</evidence>
<evidence type="ECO:0000256" key="3">
    <source>
        <dbReference type="ARBA" id="ARBA00022449"/>
    </source>
</evidence>
<protein>
    <submittedName>
        <fullName evidence="13">Na_Ca_ex domain-containing protein</fullName>
    </submittedName>
</protein>
<gene>
    <name evidence="11" type="ORF">SBAD_LOCUS9882</name>
</gene>
<dbReference type="InterPro" id="IPR004837">
    <property type="entry name" value="NaCa_Exmemb"/>
</dbReference>
<dbReference type="PANTHER" id="PTHR11878:SF65">
    <property type="entry name" value="NA_CA-EXCHANGE PROTEIN, ISOFORM G"/>
    <property type="match status" value="1"/>
</dbReference>
<evidence type="ECO:0000256" key="1">
    <source>
        <dbReference type="ARBA" id="ARBA00004127"/>
    </source>
</evidence>
<feature type="domain" description="Sodium/calcium exchanger membrane region" evidence="10">
    <location>
        <begin position="23"/>
        <end position="181"/>
    </location>
</feature>
<dbReference type="GO" id="GO:0012505">
    <property type="term" value="C:endomembrane system"/>
    <property type="evidence" value="ECO:0007669"/>
    <property type="project" value="UniProtKB-SubCell"/>
</dbReference>
<evidence type="ECO:0000313" key="12">
    <source>
        <dbReference type="Proteomes" id="UP000270296"/>
    </source>
</evidence>
<dbReference type="EMBL" id="UZAM01013300">
    <property type="protein sequence ID" value="VDP26895.1"/>
    <property type="molecule type" value="Genomic_DNA"/>
</dbReference>
<dbReference type="GO" id="GO:0098703">
    <property type="term" value="P:calcium ion import across plasma membrane"/>
    <property type="evidence" value="ECO:0007669"/>
    <property type="project" value="TreeGrafter"/>
</dbReference>
<dbReference type="InterPro" id="IPR044880">
    <property type="entry name" value="NCX_ion-bd_dom_sf"/>
</dbReference>
<keyword evidence="5 9" id="KW-0812">Transmembrane</keyword>
<reference evidence="11 12" key="2">
    <citation type="submission" date="2018-11" db="EMBL/GenBank/DDBJ databases">
        <authorList>
            <consortium name="Pathogen Informatics"/>
        </authorList>
    </citation>
    <scope>NUCLEOTIDE SEQUENCE [LARGE SCALE GENOMIC DNA]</scope>
</reference>
<accession>A0A183J1Y4</accession>
<keyword evidence="6 9" id="KW-1133">Transmembrane helix</keyword>
<keyword evidence="7" id="KW-0406">Ion transport</keyword>
<name>A0A183J1Y4_9BILA</name>
<dbReference type="GO" id="GO:0005432">
    <property type="term" value="F:calcium:sodium antiporter activity"/>
    <property type="evidence" value="ECO:0007669"/>
    <property type="project" value="InterPro"/>
</dbReference>
<dbReference type="InterPro" id="IPR051171">
    <property type="entry name" value="CaCA"/>
</dbReference>
<keyword evidence="8 9" id="KW-0472">Membrane</keyword>
<keyword evidence="3" id="KW-0050">Antiport</keyword>
<dbReference type="GO" id="GO:0098794">
    <property type="term" value="C:postsynapse"/>
    <property type="evidence" value="ECO:0007669"/>
    <property type="project" value="TreeGrafter"/>
</dbReference>
<dbReference type="WBParaSite" id="SBAD_0001023301-mRNA-1">
    <property type="protein sequence ID" value="SBAD_0001023301-mRNA-1"/>
    <property type="gene ID" value="SBAD_0001023301"/>
</dbReference>
<dbReference type="GO" id="GO:0042383">
    <property type="term" value="C:sarcolemma"/>
    <property type="evidence" value="ECO:0007669"/>
    <property type="project" value="TreeGrafter"/>
</dbReference>
<keyword evidence="4" id="KW-0109">Calcium transport</keyword>
<keyword evidence="4" id="KW-0106">Calcium</keyword>
<dbReference type="PRINTS" id="PR01259">
    <property type="entry name" value="NACAEXCHNGR"/>
</dbReference>
<organism evidence="13">
    <name type="scientific">Soboliphyme baturini</name>
    <dbReference type="NCBI Taxonomy" id="241478"/>
    <lineage>
        <taxon>Eukaryota</taxon>
        <taxon>Metazoa</taxon>
        <taxon>Ecdysozoa</taxon>
        <taxon>Nematoda</taxon>
        <taxon>Enoplea</taxon>
        <taxon>Dorylaimia</taxon>
        <taxon>Dioctophymatida</taxon>
        <taxon>Dioctophymatoidea</taxon>
        <taxon>Soboliphymatidae</taxon>
        <taxon>Soboliphyme</taxon>
    </lineage>
</organism>
<reference evidence="13" key="1">
    <citation type="submission" date="2016-06" db="UniProtKB">
        <authorList>
            <consortium name="WormBaseParasite"/>
        </authorList>
    </citation>
    <scope>IDENTIFICATION</scope>
</reference>
<evidence type="ECO:0000259" key="10">
    <source>
        <dbReference type="Pfam" id="PF01699"/>
    </source>
</evidence>
<evidence type="ECO:0000256" key="7">
    <source>
        <dbReference type="ARBA" id="ARBA00023065"/>
    </source>
</evidence>
<dbReference type="Proteomes" id="UP000270296">
    <property type="component" value="Unassembled WGS sequence"/>
</dbReference>
<feature type="transmembrane region" description="Helical" evidence="9">
    <location>
        <begin position="130"/>
        <end position="150"/>
    </location>
</feature>
<evidence type="ECO:0000256" key="6">
    <source>
        <dbReference type="ARBA" id="ARBA00022989"/>
    </source>
</evidence>
<evidence type="ECO:0000256" key="2">
    <source>
        <dbReference type="ARBA" id="ARBA00022448"/>
    </source>
</evidence>
<proteinExistence type="predicted"/>
<evidence type="ECO:0000256" key="5">
    <source>
        <dbReference type="ARBA" id="ARBA00022692"/>
    </source>
</evidence>
<dbReference type="AlphaFoldDB" id="A0A183J1Y4"/>
<dbReference type="Gene3D" id="1.20.1420.30">
    <property type="entry name" value="NCX, central ion-binding region"/>
    <property type="match status" value="1"/>
</dbReference>
<dbReference type="Pfam" id="PF01699">
    <property type="entry name" value="Na_Ca_ex"/>
    <property type="match status" value="1"/>
</dbReference>
<feature type="transmembrane region" description="Helical" evidence="9">
    <location>
        <begin position="99"/>
        <end position="118"/>
    </location>
</feature>
<sequence length="184" mass="19669">MHYLSLPWKLLTAACPPTDYWSGWACFVFSILLIGLLTALIGDIANHFGCATGLLDSVTAISFLAVGTSVPDTLASRISAVQDTYADSSISNVTGSNSVNVFLGIGLAWLVAAVYHAVHHTSFYVQPGSLAFSVTIFSVEAFVCIAILLLRRFYKPIGGELGGPLKYKIPSVAIFVSLWCIHPA</sequence>
<evidence type="ECO:0000313" key="11">
    <source>
        <dbReference type="EMBL" id="VDP26895.1"/>
    </source>
</evidence>
<evidence type="ECO:0000256" key="4">
    <source>
        <dbReference type="ARBA" id="ARBA00022568"/>
    </source>
</evidence>
<dbReference type="OrthoDB" id="418484at2759"/>
<comment type="subcellular location">
    <subcellularLocation>
        <location evidence="1">Endomembrane system</location>
        <topology evidence="1">Multi-pass membrane protein</topology>
    </subcellularLocation>
</comment>
<feature type="transmembrane region" description="Helical" evidence="9">
    <location>
        <begin position="20"/>
        <end position="41"/>
    </location>
</feature>
<dbReference type="PANTHER" id="PTHR11878">
    <property type="entry name" value="SODIUM/CALCIUM EXCHANGER"/>
    <property type="match status" value="1"/>
</dbReference>
<evidence type="ECO:0000256" key="9">
    <source>
        <dbReference type="SAM" id="Phobius"/>
    </source>
</evidence>
<keyword evidence="12" id="KW-1185">Reference proteome</keyword>
<evidence type="ECO:0000313" key="13">
    <source>
        <dbReference type="WBParaSite" id="SBAD_0001023301-mRNA-1"/>
    </source>
</evidence>
<dbReference type="InterPro" id="IPR004836">
    <property type="entry name" value="Na_Ca_Ex"/>
</dbReference>
<keyword evidence="2" id="KW-0813">Transport</keyword>